<accession>A0A0C3HKS5</accession>
<keyword evidence="3" id="KW-1185">Reference proteome</keyword>
<dbReference type="OrthoDB" id="3519400at2759"/>
<sequence length="111" mass="12743">MATATDKQYRTVLVSPSGPQADARGNPDPGYWKSPVTIDDADLTFDGKPLNLLHEENQRGWMLEHHVFEDGHVRGRRRKVDERRREEVSESFFLSSFPSSLKGTREENRVC</sequence>
<gene>
    <name evidence="2" type="ORF">OIDMADRAFT_17956</name>
</gene>
<name>A0A0C3HKS5_OIDMZ</name>
<dbReference type="EMBL" id="KN832873">
    <property type="protein sequence ID" value="KIN03620.1"/>
    <property type="molecule type" value="Genomic_DNA"/>
</dbReference>
<proteinExistence type="predicted"/>
<dbReference type="HOGENOM" id="CLU_2159127_0_0_1"/>
<feature type="region of interest" description="Disordered" evidence="1">
    <location>
        <begin position="1"/>
        <end position="32"/>
    </location>
</feature>
<organism evidence="2 3">
    <name type="scientific">Oidiodendron maius (strain Zn)</name>
    <dbReference type="NCBI Taxonomy" id="913774"/>
    <lineage>
        <taxon>Eukaryota</taxon>
        <taxon>Fungi</taxon>
        <taxon>Dikarya</taxon>
        <taxon>Ascomycota</taxon>
        <taxon>Pezizomycotina</taxon>
        <taxon>Leotiomycetes</taxon>
        <taxon>Leotiomycetes incertae sedis</taxon>
        <taxon>Myxotrichaceae</taxon>
        <taxon>Oidiodendron</taxon>
    </lineage>
</organism>
<reference evidence="3" key="2">
    <citation type="submission" date="2015-01" db="EMBL/GenBank/DDBJ databases">
        <title>Evolutionary Origins and Diversification of the Mycorrhizal Mutualists.</title>
        <authorList>
            <consortium name="DOE Joint Genome Institute"/>
            <consortium name="Mycorrhizal Genomics Consortium"/>
            <person name="Kohler A."/>
            <person name="Kuo A."/>
            <person name="Nagy L.G."/>
            <person name="Floudas D."/>
            <person name="Copeland A."/>
            <person name="Barry K.W."/>
            <person name="Cichocki N."/>
            <person name="Veneault-Fourrey C."/>
            <person name="LaButti K."/>
            <person name="Lindquist E.A."/>
            <person name="Lipzen A."/>
            <person name="Lundell T."/>
            <person name="Morin E."/>
            <person name="Murat C."/>
            <person name="Riley R."/>
            <person name="Ohm R."/>
            <person name="Sun H."/>
            <person name="Tunlid A."/>
            <person name="Henrissat B."/>
            <person name="Grigoriev I.V."/>
            <person name="Hibbett D.S."/>
            <person name="Martin F."/>
        </authorList>
    </citation>
    <scope>NUCLEOTIDE SEQUENCE [LARGE SCALE GENOMIC DNA]</scope>
    <source>
        <strain evidence="3">Zn</strain>
    </source>
</reference>
<evidence type="ECO:0000313" key="2">
    <source>
        <dbReference type="EMBL" id="KIN03620.1"/>
    </source>
</evidence>
<dbReference type="InParanoid" id="A0A0C3HKS5"/>
<dbReference type="AlphaFoldDB" id="A0A0C3HKS5"/>
<reference evidence="2 3" key="1">
    <citation type="submission" date="2014-04" db="EMBL/GenBank/DDBJ databases">
        <authorList>
            <consortium name="DOE Joint Genome Institute"/>
            <person name="Kuo A."/>
            <person name="Martino E."/>
            <person name="Perotto S."/>
            <person name="Kohler A."/>
            <person name="Nagy L.G."/>
            <person name="Floudas D."/>
            <person name="Copeland A."/>
            <person name="Barry K.W."/>
            <person name="Cichocki N."/>
            <person name="Veneault-Fourrey C."/>
            <person name="LaButti K."/>
            <person name="Lindquist E.A."/>
            <person name="Lipzen A."/>
            <person name="Lundell T."/>
            <person name="Morin E."/>
            <person name="Murat C."/>
            <person name="Sun H."/>
            <person name="Tunlid A."/>
            <person name="Henrissat B."/>
            <person name="Grigoriev I.V."/>
            <person name="Hibbett D.S."/>
            <person name="Martin F."/>
            <person name="Nordberg H.P."/>
            <person name="Cantor M.N."/>
            <person name="Hua S.X."/>
        </authorList>
    </citation>
    <scope>NUCLEOTIDE SEQUENCE [LARGE SCALE GENOMIC DNA]</scope>
    <source>
        <strain evidence="2 3">Zn</strain>
    </source>
</reference>
<protein>
    <submittedName>
        <fullName evidence="2">Uncharacterized protein</fullName>
    </submittedName>
</protein>
<dbReference type="Proteomes" id="UP000054321">
    <property type="component" value="Unassembled WGS sequence"/>
</dbReference>
<evidence type="ECO:0000313" key="3">
    <source>
        <dbReference type="Proteomes" id="UP000054321"/>
    </source>
</evidence>
<evidence type="ECO:0000256" key="1">
    <source>
        <dbReference type="SAM" id="MobiDB-lite"/>
    </source>
</evidence>